<dbReference type="AlphaFoldDB" id="A0A7J6MP09"/>
<dbReference type="EMBL" id="JAAPAO010000101">
    <property type="protein sequence ID" value="KAF4672711.1"/>
    <property type="molecule type" value="Genomic_DNA"/>
</dbReference>
<dbReference type="OrthoDB" id="660550at2759"/>
<evidence type="ECO:0000313" key="3">
    <source>
        <dbReference type="Proteomes" id="UP000591131"/>
    </source>
</evidence>
<accession>A0A7J6MP09</accession>
<name>A0A7J6MP09_PERCH</name>
<reference evidence="2 3" key="1">
    <citation type="submission" date="2020-04" db="EMBL/GenBank/DDBJ databases">
        <title>Perkinsus chesapeaki whole genome sequence.</title>
        <authorList>
            <person name="Bogema D.R."/>
        </authorList>
    </citation>
    <scope>NUCLEOTIDE SEQUENCE [LARGE SCALE GENOMIC DNA]</scope>
    <source>
        <strain evidence="2">ATCC PRA-425</strain>
    </source>
</reference>
<keyword evidence="3" id="KW-1185">Reference proteome</keyword>
<feature type="domain" description="Peptidase A1" evidence="1">
    <location>
        <begin position="145"/>
        <end position="194"/>
    </location>
</feature>
<dbReference type="Gene3D" id="2.40.70.10">
    <property type="entry name" value="Acid Proteases"/>
    <property type="match status" value="1"/>
</dbReference>
<dbReference type="SUPFAM" id="SSF50630">
    <property type="entry name" value="Acid proteases"/>
    <property type="match status" value="1"/>
</dbReference>
<dbReference type="InterPro" id="IPR033121">
    <property type="entry name" value="PEPTIDASE_A1"/>
</dbReference>
<sequence length="194" mass="21502">MLVNAADELVRMDVSFKMTHGLNGVYPQPVVNFKADGQNIYAIIDTGTPYFFLVWKQWYEGSHQSCNELIFGCYECVSPCKQGPTKIFTFVGDREVWLFPHTGKLDLKGKVSASLDFGLVSGYNRNPGMIWASLCLKQSHPDSPYKSIVEQLFTKKIIASNSFSIYFTGGDNPSGQLILGGDDPSKHAGPLSYV</sequence>
<organism evidence="2 3">
    <name type="scientific">Perkinsus chesapeaki</name>
    <name type="common">Clam parasite</name>
    <name type="synonym">Perkinsus andrewsi</name>
    <dbReference type="NCBI Taxonomy" id="330153"/>
    <lineage>
        <taxon>Eukaryota</taxon>
        <taxon>Sar</taxon>
        <taxon>Alveolata</taxon>
        <taxon>Perkinsozoa</taxon>
        <taxon>Perkinsea</taxon>
        <taxon>Perkinsida</taxon>
        <taxon>Perkinsidae</taxon>
        <taxon>Perkinsus</taxon>
    </lineage>
</organism>
<proteinExistence type="predicted"/>
<dbReference type="Proteomes" id="UP000591131">
    <property type="component" value="Unassembled WGS sequence"/>
</dbReference>
<evidence type="ECO:0000259" key="1">
    <source>
        <dbReference type="Pfam" id="PF00026"/>
    </source>
</evidence>
<evidence type="ECO:0000313" key="2">
    <source>
        <dbReference type="EMBL" id="KAF4672711.1"/>
    </source>
</evidence>
<dbReference type="Pfam" id="PF00026">
    <property type="entry name" value="Asp"/>
    <property type="match status" value="1"/>
</dbReference>
<comment type="caution">
    <text evidence="2">The sequence shown here is derived from an EMBL/GenBank/DDBJ whole genome shotgun (WGS) entry which is preliminary data.</text>
</comment>
<dbReference type="InterPro" id="IPR021109">
    <property type="entry name" value="Peptidase_aspartic_dom_sf"/>
</dbReference>
<gene>
    <name evidence="2" type="ORF">FOL47_000190</name>
</gene>
<protein>
    <recommendedName>
        <fullName evidence="1">Peptidase A1 domain-containing protein</fullName>
    </recommendedName>
</protein>